<dbReference type="InterPro" id="IPR036250">
    <property type="entry name" value="AcylCo_DH-like_C"/>
</dbReference>
<comment type="caution">
    <text evidence="1">The sequence shown here is derived from an EMBL/GenBank/DDBJ whole genome shotgun (WGS) entry which is preliminary data.</text>
</comment>
<dbReference type="EMBL" id="BAAAES010000007">
    <property type="protein sequence ID" value="GAA0662832.1"/>
    <property type="molecule type" value="Genomic_DNA"/>
</dbReference>
<organism evidence="1 2">
    <name type="scientific">Sphingomonas insulae</name>
    <dbReference type="NCBI Taxonomy" id="424800"/>
    <lineage>
        <taxon>Bacteria</taxon>
        <taxon>Pseudomonadati</taxon>
        <taxon>Pseudomonadota</taxon>
        <taxon>Alphaproteobacteria</taxon>
        <taxon>Sphingomonadales</taxon>
        <taxon>Sphingomonadaceae</taxon>
        <taxon>Sphingomonas</taxon>
    </lineage>
</organism>
<dbReference type="Gene3D" id="2.40.110.10">
    <property type="entry name" value="Butyryl-CoA Dehydrogenase, subunit A, domain 2"/>
    <property type="match status" value="1"/>
</dbReference>
<dbReference type="Proteomes" id="UP001500238">
    <property type="component" value="Unassembled WGS sequence"/>
</dbReference>
<name>A0ABP3T0G0_9SPHN</name>
<dbReference type="SUPFAM" id="SSF47203">
    <property type="entry name" value="Acyl-CoA dehydrogenase C-terminal domain-like"/>
    <property type="match status" value="1"/>
</dbReference>
<accession>A0ABP3T0G0</accession>
<dbReference type="InterPro" id="IPR046373">
    <property type="entry name" value="Acyl-CoA_Oxase/DH_mid-dom_sf"/>
</dbReference>
<keyword evidence="2" id="KW-1185">Reference proteome</keyword>
<evidence type="ECO:0000313" key="1">
    <source>
        <dbReference type="EMBL" id="GAA0662832.1"/>
    </source>
</evidence>
<evidence type="ECO:0000313" key="2">
    <source>
        <dbReference type="Proteomes" id="UP001500238"/>
    </source>
</evidence>
<gene>
    <name evidence="1" type="ORF">GCM10009102_09770</name>
</gene>
<protein>
    <recommendedName>
        <fullName evidence="3">Acyl-CoA dehydrogenase</fullName>
    </recommendedName>
</protein>
<dbReference type="Gene3D" id="1.20.140.10">
    <property type="entry name" value="Butyryl-CoA Dehydrogenase, subunit A, domain 3"/>
    <property type="match status" value="1"/>
</dbReference>
<dbReference type="RefSeq" id="WP_163958650.1">
    <property type="nucleotide sequence ID" value="NZ_BAAAES010000007.1"/>
</dbReference>
<evidence type="ECO:0008006" key="3">
    <source>
        <dbReference type="Google" id="ProtNLM"/>
    </source>
</evidence>
<dbReference type="InterPro" id="IPR009100">
    <property type="entry name" value="AcylCoA_DH/oxidase_NM_dom_sf"/>
</dbReference>
<sequence length="329" mass="34873">MTDTADLLRAAIATAGWDRDAPRDPDTPGRYLSLLTVLYAMGRRDLPLGRLLEGHVDAVQIVRRYGTAAQVDRLLAALAAGAMLGVWNAGLAGEPLVLADDGLRGGKSYASGAGVLTHALVTADTADGARLLLVDLANVPPMVDRHWWRMTGMQRSETHRVRWSHAAVGDDALIGAPGDYAREPFFGGGALRFVAVHAGGIAGLCDRVRDHLIATDRVGDPFQAARLAEIFCLADTAASIVRRTAVDWFEQDDAARLPRVAAARLAVTDAAERALALAQQSVGLTGHFLDHPLAAMLTDLAVYLRQPAPDGQRLRVGAAVAAGHLVPSL</sequence>
<dbReference type="InterPro" id="IPR037069">
    <property type="entry name" value="AcylCoA_DH/ox_N_sf"/>
</dbReference>
<proteinExistence type="predicted"/>
<reference evidence="2" key="1">
    <citation type="journal article" date="2019" name="Int. J. Syst. Evol. Microbiol.">
        <title>The Global Catalogue of Microorganisms (GCM) 10K type strain sequencing project: providing services to taxonomists for standard genome sequencing and annotation.</title>
        <authorList>
            <consortium name="The Broad Institute Genomics Platform"/>
            <consortium name="The Broad Institute Genome Sequencing Center for Infectious Disease"/>
            <person name="Wu L."/>
            <person name="Ma J."/>
        </authorList>
    </citation>
    <scope>NUCLEOTIDE SEQUENCE [LARGE SCALE GENOMIC DNA]</scope>
    <source>
        <strain evidence="2">JCM 14603</strain>
    </source>
</reference>
<dbReference type="Gene3D" id="1.10.540.10">
    <property type="entry name" value="Acyl-CoA dehydrogenase/oxidase, N-terminal domain"/>
    <property type="match status" value="1"/>
</dbReference>
<dbReference type="SUPFAM" id="SSF56645">
    <property type="entry name" value="Acyl-CoA dehydrogenase NM domain-like"/>
    <property type="match status" value="1"/>
</dbReference>